<proteinExistence type="predicted"/>
<keyword evidence="1" id="KW-1185">Reference proteome</keyword>
<accession>A0A8B6X299</accession>
<dbReference type="Proteomes" id="UP000675920">
    <property type="component" value="Unplaced"/>
</dbReference>
<organism evidence="1 2">
    <name type="scientific">Derxia gummosa DSM 723</name>
    <dbReference type="NCBI Taxonomy" id="1121388"/>
    <lineage>
        <taxon>Bacteria</taxon>
        <taxon>Pseudomonadati</taxon>
        <taxon>Pseudomonadota</taxon>
        <taxon>Betaproteobacteria</taxon>
        <taxon>Burkholderiales</taxon>
        <taxon>Alcaligenaceae</taxon>
        <taxon>Derxia</taxon>
    </lineage>
</organism>
<name>A0A8B6X299_9BURK</name>
<sequence length="389" mass="42208">MRRLRRNDRSGAGRGSGLLVRLATAASAAGSRIEDQWWDARLAEAIKPLLTNVGMHTIENSLERLSQTNPRAYDILADAVECAVESGILAHDGAEHDCLLFLAPALAWSRGRIPSGKLRDADLDALRIQLGAHVFAPGARIALSDRLYTPDQLPGSYAQEVTLARALFAAALGEGRHAPRADQIPEAIDFVSDARYVIGAVAVPKGTAMFVYQGEDVTIEASAQAWAEQGHGALAPMLVGCQFELMPPGAYYSTLRRVDQTARAFYLRSGVEFLGAMLNAEPAGLTASFGPFHEGQLIEYRIGLTVGRSEEIFHGVVWPVLSDTDLDEGPEQIRALLTGLGVTRIVEHEHRFPLEFSEEYGDPLFPSATGELVRAELPEDAEPAPMHLH</sequence>
<protein>
    <submittedName>
        <fullName evidence="2">DUF2863 family protein</fullName>
    </submittedName>
</protein>
<dbReference type="OrthoDB" id="5291868at2"/>
<dbReference type="Pfam" id="PF11062">
    <property type="entry name" value="DUF2863"/>
    <property type="match status" value="1"/>
</dbReference>
<dbReference type="AlphaFoldDB" id="A0A8B6X299"/>
<reference evidence="2" key="1">
    <citation type="submission" date="2025-08" db="UniProtKB">
        <authorList>
            <consortium name="RefSeq"/>
        </authorList>
    </citation>
    <scope>IDENTIFICATION</scope>
</reference>
<dbReference type="InterPro" id="IPR021292">
    <property type="entry name" value="DUF2863"/>
</dbReference>
<evidence type="ECO:0000313" key="2">
    <source>
        <dbReference type="RefSeq" id="WP_028310422.1"/>
    </source>
</evidence>
<dbReference type="RefSeq" id="WP_028310422.1">
    <property type="nucleotide sequence ID" value="NZ_AXWS01000007.1"/>
</dbReference>
<evidence type="ECO:0000313" key="1">
    <source>
        <dbReference type="Proteomes" id="UP000675920"/>
    </source>
</evidence>